<dbReference type="EMBL" id="CP118224">
    <property type="protein sequence ID" value="WMC09514.1"/>
    <property type="molecule type" value="Genomic_DNA"/>
</dbReference>
<evidence type="ECO:0000313" key="2">
    <source>
        <dbReference type="EMBL" id="WMC09514.1"/>
    </source>
</evidence>
<reference evidence="2 3" key="1">
    <citation type="submission" date="2023-02" db="EMBL/GenBank/DDBJ databases">
        <title>Complete genome sequence of a novel bacterium Oceanimonas sp. NTOU-MSR1 isolated from marine coast sediment.</title>
        <authorList>
            <person name="Yang H.-T."/>
            <person name="Chen Y.-L."/>
            <person name="Ho Y.-N."/>
        </authorList>
    </citation>
    <scope>NUCLEOTIDE SEQUENCE [LARGE SCALE GENOMIC DNA]</scope>
    <source>
        <strain evidence="2 3">NTOU-MSR1</strain>
    </source>
</reference>
<organism evidence="2 3">
    <name type="scientific">Oceanimonas pelagia</name>
    <dbReference type="NCBI Taxonomy" id="3028314"/>
    <lineage>
        <taxon>Bacteria</taxon>
        <taxon>Pseudomonadati</taxon>
        <taxon>Pseudomonadota</taxon>
        <taxon>Gammaproteobacteria</taxon>
        <taxon>Aeromonadales</taxon>
        <taxon>Aeromonadaceae</taxon>
        <taxon>Oceanimonas</taxon>
    </lineage>
</organism>
<proteinExistence type="predicted"/>
<evidence type="ECO:0000256" key="1">
    <source>
        <dbReference type="SAM" id="MobiDB-lite"/>
    </source>
</evidence>
<dbReference type="KEGG" id="ope:PU634_10340"/>
<sequence>MTKKLLVETIGDITLMDMNQNAEIRWNRPTVVLPSPFISLKQADGQLRVLENDLDEKASDDEFAQFWAEHDDKDAAVANFLTSLKGAEKELEKPKKTTRKSAAKAEPAEE</sequence>
<feature type="region of interest" description="Disordered" evidence="1">
    <location>
        <begin position="88"/>
        <end position="110"/>
    </location>
</feature>
<evidence type="ECO:0000313" key="3">
    <source>
        <dbReference type="Proteomes" id="UP001223802"/>
    </source>
</evidence>
<dbReference type="AlphaFoldDB" id="A0AA50KL95"/>
<protein>
    <submittedName>
        <fullName evidence="2">Uncharacterized protein</fullName>
    </submittedName>
</protein>
<dbReference type="Proteomes" id="UP001223802">
    <property type="component" value="Chromosome"/>
</dbReference>
<gene>
    <name evidence="2" type="ORF">PU634_10340</name>
</gene>
<name>A0AA50KL95_9GAMM</name>
<dbReference type="RefSeq" id="WP_306760709.1">
    <property type="nucleotide sequence ID" value="NZ_CP118224.1"/>
</dbReference>
<keyword evidence="3" id="KW-1185">Reference proteome</keyword>
<accession>A0AA50KL95</accession>